<dbReference type="SUPFAM" id="SSF160631">
    <property type="entry name" value="SMI1/KNR4-like"/>
    <property type="match status" value="1"/>
</dbReference>
<feature type="compositionally biased region" description="Polar residues" evidence="1">
    <location>
        <begin position="418"/>
        <end position="429"/>
    </location>
</feature>
<dbReference type="EMBL" id="AWGH01000006">
    <property type="protein sequence ID" value="ODO01825.1"/>
    <property type="molecule type" value="Genomic_DNA"/>
</dbReference>
<organism evidence="3 4">
    <name type="scientific">Cryptococcus wingfieldii CBS 7118</name>
    <dbReference type="NCBI Taxonomy" id="1295528"/>
    <lineage>
        <taxon>Eukaryota</taxon>
        <taxon>Fungi</taxon>
        <taxon>Dikarya</taxon>
        <taxon>Basidiomycota</taxon>
        <taxon>Agaricomycotina</taxon>
        <taxon>Tremellomycetes</taxon>
        <taxon>Tremellales</taxon>
        <taxon>Cryptococcaceae</taxon>
        <taxon>Cryptococcus</taxon>
    </lineage>
</organism>
<feature type="compositionally biased region" description="Polar residues" evidence="1">
    <location>
        <begin position="84"/>
        <end position="102"/>
    </location>
</feature>
<dbReference type="GO" id="GO:0070880">
    <property type="term" value="P:fungal-type cell wall beta-glucan biosynthetic process"/>
    <property type="evidence" value="ECO:0007669"/>
    <property type="project" value="TreeGrafter"/>
</dbReference>
<feature type="compositionally biased region" description="Basic and acidic residues" evidence="1">
    <location>
        <begin position="859"/>
        <end position="869"/>
    </location>
</feature>
<dbReference type="RefSeq" id="XP_019033077.1">
    <property type="nucleotide sequence ID" value="XM_019174698.1"/>
</dbReference>
<dbReference type="GO" id="GO:0043332">
    <property type="term" value="C:mating projection tip"/>
    <property type="evidence" value="ECO:0007669"/>
    <property type="project" value="TreeGrafter"/>
</dbReference>
<protein>
    <submittedName>
        <fullName evidence="3">Glucan synthesis regulatory protein</fullName>
    </submittedName>
</protein>
<feature type="compositionally biased region" description="Low complexity" evidence="1">
    <location>
        <begin position="697"/>
        <end position="712"/>
    </location>
</feature>
<feature type="region of interest" description="Disordered" evidence="1">
    <location>
        <begin position="556"/>
        <end position="587"/>
    </location>
</feature>
<feature type="region of interest" description="Disordered" evidence="1">
    <location>
        <begin position="850"/>
        <end position="869"/>
    </location>
</feature>
<evidence type="ECO:0000313" key="4">
    <source>
        <dbReference type="Proteomes" id="UP000094819"/>
    </source>
</evidence>
<feature type="region of interest" description="Disordered" evidence="1">
    <location>
        <begin position="409"/>
        <end position="520"/>
    </location>
</feature>
<feature type="domain" description="Knr4/Smi1-like" evidence="2">
    <location>
        <begin position="158"/>
        <end position="313"/>
    </location>
</feature>
<dbReference type="GeneID" id="30191765"/>
<dbReference type="PANTHER" id="PTHR47432:SF1">
    <property type="entry name" value="CELL WALL ASSEMBLY REGULATOR SMI1"/>
    <property type="match status" value="1"/>
</dbReference>
<dbReference type="InterPro" id="IPR051873">
    <property type="entry name" value="KNR4/SMI1_regulator"/>
</dbReference>
<keyword evidence="4" id="KW-1185">Reference proteome</keyword>
<proteinExistence type="predicted"/>
<feature type="compositionally biased region" description="Low complexity" evidence="1">
    <location>
        <begin position="64"/>
        <end position="74"/>
    </location>
</feature>
<accession>A0A1E3JLS9</accession>
<evidence type="ECO:0000313" key="3">
    <source>
        <dbReference type="EMBL" id="ODO01825.1"/>
    </source>
</evidence>
<feature type="compositionally biased region" description="Polar residues" evidence="1">
    <location>
        <begin position="683"/>
        <end position="695"/>
    </location>
</feature>
<dbReference type="PANTHER" id="PTHR47432">
    <property type="entry name" value="CELL WALL ASSEMBLY REGULATOR SMI1"/>
    <property type="match status" value="1"/>
</dbReference>
<feature type="region of interest" description="Disordered" evidence="1">
    <location>
        <begin position="599"/>
        <end position="839"/>
    </location>
</feature>
<feature type="region of interest" description="Disordered" evidence="1">
    <location>
        <begin position="325"/>
        <end position="344"/>
    </location>
</feature>
<dbReference type="OrthoDB" id="2305498at2759"/>
<feature type="compositionally biased region" description="Basic and acidic residues" evidence="1">
    <location>
        <begin position="599"/>
        <end position="633"/>
    </location>
</feature>
<dbReference type="InterPro" id="IPR037883">
    <property type="entry name" value="Knr4/Smi1-like_sf"/>
</dbReference>
<sequence length="869" mass="92279">MPFLQSLTSFFSQAPQPSSTNNSRRSVIDSTLDAFSLPTHLSTGSPVGGYANGYGEGPHLDSASSSPGPSRRGSNAYGAYGANDTFSPSQATEPTPILTTSRHAQEKKKTKLTSVLPSLSPSNSASPNYYPPLSHTLHRLRKTLALSFPELLETFNGPVEPMLLSTFESELGCPLPRAVRDSLTIIDGQDFSATSHVSGNGGLFYGLHWLPLEEVMREWAFWRAAEHDPNVSENKAVLATMASVPPLSIKTRYACKGWIPLLSDRAGNYVGVDLDPGTNGSWGQVILFGRDFDRKCVLWGGDGEGGWGKWLSIFVKEIETGEGWEAEQVSSSDEEEEAGYTSYNGGGSYGDVGSGLKLAGEYRGWNVLEAWWDKSVRKWEALGMGLDIEAVERGLAEARRLTGYVEKGKGKRRADGLNVSTSAANSPVDVTSPRLAAQPTTPVPRDSDVLLPSSSPEQQIPKIRHPTPSPVRVITPLTSTIEHPLKAGGSGSGYLSPPTNSPPRSRRRNQPPPAPAPAALDLPTRADIQAMSAIAQAETARLRGGWVMNLDTSAGNAQRRSTLSNLPLPYPIRSSHSSHSSSGRPSLDTAEMVDIDLEGGKAERFGSPKMTPEEAEKQAEEERLAHAGLEHRRMSPVGLPGAVSMSRATSPLANEFGGPQHSERTPKASPRAPLSPSYPPTQMPYTQSLSPQPGSGSIPNSPLSPLVPLSPSFEGQTPTSAMGSSLIRPPPMAANPLLSPRSFSGTSFGTEEEKDRPVIRAAESYSRGRATGYGSGSGSGSLASPNKSMNGTSFAPGGSIRMERKNSVISTNSNDELLDGGGRERSVSPSPYAGGGGKAVLDVGVVESPTTATAGMGKGLEEEFQDVKL</sequence>
<dbReference type="Proteomes" id="UP000094819">
    <property type="component" value="Unassembled WGS sequence"/>
</dbReference>
<comment type="caution">
    <text evidence="3">The sequence shown here is derived from an EMBL/GenBank/DDBJ whole genome shotgun (WGS) entry which is preliminary data.</text>
</comment>
<evidence type="ECO:0000259" key="2">
    <source>
        <dbReference type="SMART" id="SM00860"/>
    </source>
</evidence>
<dbReference type="InterPro" id="IPR018958">
    <property type="entry name" value="Knr4/Smi1-like_dom"/>
</dbReference>
<feature type="region of interest" description="Disordered" evidence="1">
    <location>
        <begin position="48"/>
        <end position="127"/>
    </location>
</feature>
<name>A0A1E3JLS9_9TREE</name>
<feature type="compositionally biased region" description="Low complexity" evidence="1">
    <location>
        <begin position="112"/>
        <end position="127"/>
    </location>
</feature>
<dbReference type="Pfam" id="PF09346">
    <property type="entry name" value="SMI1_KNR4"/>
    <property type="match status" value="1"/>
</dbReference>
<feature type="region of interest" description="Disordered" evidence="1">
    <location>
        <begin position="1"/>
        <end position="26"/>
    </location>
</feature>
<reference evidence="3 4" key="1">
    <citation type="submission" date="2016-06" db="EMBL/GenBank/DDBJ databases">
        <title>Evolution of pathogenesis and genome organization in the Tremellales.</title>
        <authorList>
            <person name="Cuomo C."/>
            <person name="Litvintseva A."/>
            <person name="Heitman J."/>
            <person name="Chen Y."/>
            <person name="Sun S."/>
            <person name="Springer D."/>
            <person name="Dromer F."/>
            <person name="Young S."/>
            <person name="Zeng Q."/>
            <person name="Chapman S."/>
            <person name="Gujja S."/>
            <person name="Saif S."/>
            <person name="Birren B."/>
        </authorList>
    </citation>
    <scope>NUCLEOTIDE SEQUENCE [LARGE SCALE GENOMIC DNA]</scope>
    <source>
        <strain evidence="3 4">CBS 7118</strain>
    </source>
</reference>
<feature type="compositionally biased region" description="Polar residues" evidence="1">
    <location>
        <begin position="713"/>
        <end position="723"/>
    </location>
</feature>
<feature type="compositionally biased region" description="Polar residues" evidence="1">
    <location>
        <begin position="556"/>
        <end position="565"/>
    </location>
</feature>
<dbReference type="AlphaFoldDB" id="A0A1E3JLS9"/>
<evidence type="ECO:0000256" key="1">
    <source>
        <dbReference type="SAM" id="MobiDB-lite"/>
    </source>
</evidence>
<dbReference type="SMART" id="SM00860">
    <property type="entry name" value="SMI1_KNR4"/>
    <property type="match status" value="1"/>
</dbReference>
<gene>
    <name evidence="3" type="ORF">L198_02552</name>
</gene>